<evidence type="ECO:0000313" key="3">
    <source>
        <dbReference type="Proteomes" id="UP001221898"/>
    </source>
</evidence>
<protein>
    <submittedName>
        <fullName evidence="2">Uncharacterized protein</fullName>
    </submittedName>
</protein>
<name>A0AAD7RNX1_9TELE</name>
<feature type="region of interest" description="Disordered" evidence="1">
    <location>
        <begin position="56"/>
        <end position="130"/>
    </location>
</feature>
<proteinExistence type="predicted"/>
<dbReference type="EMBL" id="JAINUG010000208">
    <property type="protein sequence ID" value="KAJ8387654.1"/>
    <property type="molecule type" value="Genomic_DNA"/>
</dbReference>
<evidence type="ECO:0000313" key="2">
    <source>
        <dbReference type="EMBL" id="KAJ8387654.1"/>
    </source>
</evidence>
<keyword evidence="3" id="KW-1185">Reference proteome</keyword>
<feature type="compositionally biased region" description="Polar residues" evidence="1">
    <location>
        <begin position="98"/>
        <end position="116"/>
    </location>
</feature>
<feature type="compositionally biased region" description="Basic and acidic residues" evidence="1">
    <location>
        <begin position="192"/>
        <end position="205"/>
    </location>
</feature>
<sequence length="278" mass="31532">MWCDHEDLSPNIIQSPDPEQINKENVELRHQASQLPELVAALKEMRQETAELCQQFQRLTTERRAPSSPVDPLPPPRSSLLSGTDKHGPEDAREKRTSPSWPRATNHSRANLQRSQAIDPRPDVARPERVLKDEDCTGILPGDATERFKFQILTDHLKHEEASLVADSYCMEYELEVQEDSGKSASYSKVESSIRKKENRRDSKHVSKTTTVLLGTEKAAETDALASPPAPEPPANSRGVMDRRNAYCPYCYNTDHFIQPRWRRVHIARPSVYPDCAN</sequence>
<accession>A0AAD7RNX1</accession>
<comment type="caution">
    <text evidence="2">The sequence shown here is derived from an EMBL/GenBank/DDBJ whole genome shotgun (WGS) entry which is preliminary data.</text>
</comment>
<organism evidence="2 3">
    <name type="scientific">Aldrovandia affinis</name>
    <dbReference type="NCBI Taxonomy" id="143900"/>
    <lineage>
        <taxon>Eukaryota</taxon>
        <taxon>Metazoa</taxon>
        <taxon>Chordata</taxon>
        <taxon>Craniata</taxon>
        <taxon>Vertebrata</taxon>
        <taxon>Euteleostomi</taxon>
        <taxon>Actinopterygii</taxon>
        <taxon>Neopterygii</taxon>
        <taxon>Teleostei</taxon>
        <taxon>Notacanthiformes</taxon>
        <taxon>Halosauridae</taxon>
        <taxon>Aldrovandia</taxon>
    </lineage>
</organism>
<feature type="region of interest" description="Disordered" evidence="1">
    <location>
        <begin position="181"/>
        <end position="239"/>
    </location>
</feature>
<gene>
    <name evidence="2" type="ORF">AAFF_G00152040</name>
</gene>
<reference evidence="2" key="1">
    <citation type="journal article" date="2023" name="Science">
        <title>Genome structures resolve the early diversification of teleost fishes.</title>
        <authorList>
            <person name="Parey E."/>
            <person name="Louis A."/>
            <person name="Montfort J."/>
            <person name="Bouchez O."/>
            <person name="Roques C."/>
            <person name="Iampietro C."/>
            <person name="Lluch J."/>
            <person name="Castinel A."/>
            <person name="Donnadieu C."/>
            <person name="Desvignes T."/>
            <person name="Floi Bucao C."/>
            <person name="Jouanno E."/>
            <person name="Wen M."/>
            <person name="Mejri S."/>
            <person name="Dirks R."/>
            <person name="Jansen H."/>
            <person name="Henkel C."/>
            <person name="Chen W.J."/>
            <person name="Zahm M."/>
            <person name="Cabau C."/>
            <person name="Klopp C."/>
            <person name="Thompson A.W."/>
            <person name="Robinson-Rechavi M."/>
            <person name="Braasch I."/>
            <person name="Lecointre G."/>
            <person name="Bobe J."/>
            <person name="Postlethwait J.H."/>
            <person name="Berthelot C."/>
            <person name="Roest Crollius H."/>
            <person name="Guiguen Y."/>
        </authorList>
    </citation>
    <scope>NUCLEOTIDE SEQUENCE</scope>
    <source>
        <strain evidence="2">NC1722</strain>
    </source>
</reference>
<dbReference type="AlphaFoldDB" id="A0AAD7RNX1"/>
<dbReference type="Proteomes" id="UP001221898">
    <property type="component" value="Unassembled WGS sequence"/>
</dbReference>
<evidence type="ECO:0000256" key="1">
    <source>
        <dbReference type="SAM" id="MobiDB-lite"/>
    </source>
</evidence>
<feature type="compositionally biased region" description="Basic and acidic residues" evidence="1">
    <location>
        <begin position="84"/>
        <end position="97"/>
    </location>
</feature>
<feature type="compositionally biased region" description="Basic and acidic residues" evidence="1">
    <location>
        <begin position="120"/>
        <end position="130"/>
    </location>
</feature>